<dbReference type="OrthoDB" id="27092at2"/>
<keyword evidence="7" id="KW-1185">Reference proteome</keyword>
<feature type="active site" description="Proton acceptor" evidence="4">
    <location>
        <position position="400"/>
    </location>
</feature>
<dbReference type="InterPro" id="IPR006311">
    <property type="entry name" value="TAT_signal"/>
</dbReference>
<dbReference type="Proteomes" id="UP000294257">
    <property type="component" value="Unassembled WGS sequence"/>
</dbReference>
<dbReference type="InterPro" id="IPR000639">
    <property type="entry name" value="Epox_hydrolase-like"/>
</dbReference>
<evidence type="ECO:0000256" key="3">
    <source>
        <dbReference type="ARBA" id="ARBA00022801"/>
    </source>
</evidence>
<dbReference type="GO" id="GO:0097176">
    <property type="term" value="P:epoxide metabolic process"/>
    <property type="evidence" value="ECO:0007669"/>
    <property type="project" value="TreeGrafter"/>
</dbReference>
<evidence type="ECO:0000256" key="4">
    <source>
        <dbReference type="PIRSR" id="PIRSR001112-1"/>
    </source>
</evidence>
<accession>A0A4Q7KYG3</accession>
<dbReference type="PROSITE" id="PS51318">
    <property type="entry name" value="TAT"/>
    <property type="match status" value="1"/>
</dbReference>
<keyword evidence="2" id="KW-0058">Aromatic hydrocarbons catabolism</keyword>
<feature type="domain" description="Epoxide hydrolase N-terminal" evidence="5">
    <location>
        <begin position="47"/>
        <end position="152"/>
    </location>
</feature>
<protein>
    <submittedName>
        <fullName evidence="6">Pimeloyl-ACP methyl ester carboxylesterase</fullName>
    </submittedName>
</protein>
<dbReference type="InterPro" id="IPR010497">
    <property type="entry name" value="Epoxide_hydro_N"/>
</dbReference>
<dbReference type="EMBL" id="SGWQ01000003">
    <property type="protein sequence ID" value="RZS41340.1"/>
    <property type="molecule type" value="Genomic_DNA"/>
</dbReference>
<dbReference type="InterPro" id="IPR016292">
    <property type="entry name" value="Epoxide_hydrolase"/>
</dbReference>
<sequence length="422" mass="46866">MVEGISRRGMLTSAAAGIAAVPLGSLAASAEQDGAAEFAVPPATGAITPFRLHVPEAVLRDLRRRLAATRFPERETVPDISQGARLEQVRGLARHWLNRYDWRRTEARLNAFGQYRTKIDGLGIHFLHVRSRHENATPLLLTHGWPGSVLEFADVIGPLTDPTAHGGRAEDAFHVIAPSLPGFGFSDKPTETGWNLTRIARAWTELMRRLGYGRYLAQGGDWGAGITQRMAEMGAPGLTAIHLNMAFISEPPLQGPPTPEEQAALDRFKWFAEEGSGYFEQQRTRPQTVGYALVDSPLGQASWIFEKFVDWTDSGGRPEDEFGYDKILDDITLYWLTGTGASSARIYWEAMRDPTQPSEVTVPVGYTTFPKELVPMPKVWAERVFKDKLVYFNKVARGGHFAAFEQPAIFTSELRAFARALR</sequence>
<dbReference type="PANTHER" id="PTHR21661:SF35">
    <property type="entry name" value="EPOXIDE HYDROLASE"/>
    <property type="match status" value="1"/>
</dbReference>
<dbReference type="RefSeq" id="WP_130344264.1">
    <property type="nucleotide sequence ID" value="NZ_SGWQ01000003.1"/>
</dbReference>
<gene>
    <name evidence="6" type="ORF">EV193_103663</name>
</gene>
<dbReference type="PIRSF" id="PIRSF001112">
    <property type="entry name" value="Epoxide_hydrolase"/>
    <property type="match status" value="1"/>
</dbReference>
<dbReference type="GO" id="GO:0004301">
    <property type="term" value="F:epoxide hydrolase activity"/>
    <property type="evidence" value="ECO:0007669"/>
    <property type="project" value="TreeGrafter"/>
</dbReference>
<proteinExistence type="inferred from homology"/>
<evidence type="ECO:0000256" key="2">
    <source>
        <dbReference type="ARBA" id="ARBA00022797"/>
    </source>
</evidence>
<evidence type="ECO:0000256" key="1">
    <source>
        <dbReference type="ARBA" id="ARBA00010088"/>
    </source>
</evidence>
<evidence type="ECO:0000259" key="5">
    <source>
        <dbReference type="Pfam" id="PF06441"/>
    </source>
</evidence>
<dbReference type="Gene3D" id="3.40.50.1820">
    <property type="entry name" value="alpha/beta hydrolase"/>
    <property type="match status" value="1"/>
</dbReference>
<comment type="similarity">
    <text evidence="1">Belongs to the peptidase S33 family.</text>
</comment>
<comment type="caution">
    <text evidence="6">The sequence shown here is derived from an EMBL/GenBank/DDBJ whole genome shotgun (WGS) entry which is preliminary data.</text>
</comment>
<organism evidence="6 7">
    <name type="scientific">Herbihabitans rhizosphaerae</name>
    <dbReference type="NCBI Taxonomy" id="1872711"/>
    <lineage>
        <taxon>Bacteria</taxon>
        <taxon>Bacillati</taxon>
        <taxon>Actinomycetota</taxon>
        <taxon>Actinomycetes</taxon>
        <taxon>Pseudonocardiales</taxon>
        <taxon>Pseudonocardiaceae</taxon>
        <taxon>Herbihabitans</taxon>
    </lineage>
</organism>
<dbReference type="PANTHER" id="PTHR21661">
    <property type="entry name" value="EPOXIDE HYDROLASE 1-RELATED"/>
    <property type="match status" value="1"/>
</dbReference>
<dbReference type="SUPFAM" id="SSF53474">
    <property type="entry name" value="alpha/beta-Hydrolases"/>
    <property type="match status" value="1"/>
</dbReference>
<dbReference type="AlphaFoldDB" id="A0A4Q7KYG3"/>
<evidence type="ECO:0000313" key="6">
    <source>
        <dbReference type="EMBL" id="RZS41340.1"/>
    </source>
</evidence>
<dbReference type="Pfam" id="PF06441">
    <property type="entry name" value="EHN"/>
    <property type="match status" value="1"/>
</dbReference>
<keyword evidence="3" id="KW-0378">Hydrolase</keyword>
<feature type="active site" description="Nucleophile" evidence="4">
    <location>
        <position position="221"/>
    </location>
</feature>
<reference evidence="6 7" key="1">
    <citation type="submission" date="2019-02" db="EMBL/GenBank/DDBJ databases">
        <title>Genomic Encyclopedia of Type Strains, Phase IV (KMG-IV): sequencing the most valuable type-strain genomes for metagenomic binning, comparative biology and taxonomic classification.</title>
        <authorList>
            <person name="Goeker M."/>
        </authorList>
    </citation>
    <scope>NUCLEOTIDE SEQUENCE [LARGE SCALE GENOMIC DNA]</scope>
    <source>
        <strain evidence="6 7">DSM 101727</strain>
    </source>
</reference>
<dbReference type="InterPro" id="IPR029058">
    <property type="entry name" value="AB_hydrolase_fold"/>
</dbReference>
<feature type="active site" description="Proton donor" evidence="4">
    <location>
        <position position="347"/>
    </location>
</feature>
<dbReference type="PRINTS" id="PR00412">
    <property type="entry name" value="EPOXHYDRLASE"/>
</dbReference>
<evidence type="ECO:0000313" key="7">
    <source>
        <dbReference type="Proteomes" id="UP000294257"/>
    </source>
</evidence>
<name>A0A4Q7KYG3_9PSEU</name>